<keyword evidence="10 11" id="KW-0066">ATP synthesis</keyword>
<keyword evidence="6 11" id="KW-0375">Hydrogen ion transport</keyword>
<keyword evidence="3 11" id="KW-0813">Transport</keyword>
<comment type="subcellular location">
    <subcellularLocation>
        <location evidence="11 12">Cell membrane</location>
        <topology evidence="11 12">Multi-pass membrane protein</topology>
    </subcellularLocation>
    <subcellularLocation>
        <location evidence="1">Membrane</location>
        <topology evidence="1">Multi-pass membrane protein</topology>
    </subcellularLocation>
</comment>
<feature type="transmembrane region" description="Helical" evidence="11">
    <location>
        <begin position="17"/>
        <end position="38"/>
    </location>
</feature>
<keyword evidence="5 11" id="KW-0812">Transmembrane</keyword>
<dbReference type="PROSITE" id="PS00449">
    <property type="entry name" value="ATPASE_A"/>
    <property type="match status" value="1"/>
</dbReference>
<evidence type="ECO:0000256" key="9">
    <source>
        <dbReference type="ARBA" id="ARBA00023136"/>
    </source>
</evidence>
<evidence type="ECO:0000256" key="4">
    <source>
        <dbReference type="ARBA" id="ARBA00022547"/>
    </source>
</evidence>
<keyword evidence="7 11" id="KW-1133">Transmembrane helix</keyword>
<evidence type="ECO:0000313" key="14">
    <source>
        <dbReference type="Proteomes" id="UP001164803"/>
    </source>
</evidence>
<proteinExistence type="inferred from homology"/>
<dbReference type="NCBIfam" id="TIGR01131">
    <property type="entry name" value="ATP_synt_6_or_A"/>
    <property type="match status" value="1"/>
</dbReference>
<evidence type="ECO:0000256" key="10">
    <source>
        <dbReference type="ARBA" id="ARBA00023310"/>
    </source>
</evidence>
<dbReference type="PRINTS" id="PR00123">
    <property type="entry name" value="ATPASEA"/>
</dbReference>
<dbReference type="RefSeq" id="WP_268044264.1">
    <property type="nucleotide sequence ID" value="NZ_CP104064.1"/>
</dbReference>
<evidence type="ECO:0000256" key="6">
    <source>
        <dbReference type="ARBA" id="ARBA00022781"/>
    </source>
</evidence>
<dbReference type="PANTHER" id="PTHR42823:SF3">
    <property type="entry name" value="ATP SYNTHASE SUBUNIT A, CHLOROPLASTIC"/>
    <property type="match status" value="1"/>
</dbReference>
<feature type="transmembrane region" description="Helical" evidence="11">
    <location>
        <begin position="217"/>
        <end position="245"/>
    </location>
</feature>
<dbReference type="InterPro" id="IPR045082">
    <property type="entry name" value="ATP_syn_F0_a_bact/chloroplast"/>
</dbReference>
<dbReference type="Pfam" id="PF00119">
    <property type="entry name" value="ATP-synt_A"/>
    <property type="match status" value="1"/>
</dbReference>
<reference evidence="13" key="1">
    <citation type="submission" date="2022-08" db="EMBL/GenBank/DDBJ databases">
        <title>Alicyclobacillus dauci DSM2870, complete genome.</title>
        <authorList>
            <person name="Wang Q."/>
            <person name="Cai R."/>
            <person name="Wang Z."/>
        </authorList>
    </citation>
    <scope>NUCLEOTIDE SEQUENCE</scope>
    <source>
        <strain evidence="13">DSM 28700</strain>
    </source>
</reference>
<dbReference type="PANTHER" id="PTHR42823">
    <property type="entry name" value="ATP SYNTHASE SUBUNIT A, CHLOROPLASTIC"/>
    <property type="match status" value="1"/>
</dbReference>
<feature type="transmembrane region" description="Helical" evidence="11">
    <location>
        <begin position="136"/>
        <end position="155"/>
    </location>
</feature>
<dbReference type="CDD" id="cd00310">
    <property type="entry name" value="ATP-synt_Fo_a_6"/>
    <property type="match status" value="1"/>
</dbReference>
<dbReference type="EMBL" id="CP104064">
    <property type="protein sequence ID" value="WAH36867.1"/>
    <property type="molecule type" value="Genomic_DNA"/>
</dbReference>
<name>A0ABY6Z1U5_9BACL</name>
<evidence type="ECO:0000256" key="7">
    <source>
        <dbReference type="ARBA" id="ARBA00022989"/>
    </source>
</evidence>
<comment type="similarity">
    <text evidence="2 11 12">Belongs to the ATPase A chain family.</text>
</comment>
<evidence type="ECO:0000256" key="8">
    <source>
        <dbReference type="ARBA" id="ARBA00023065"/>
    </source>
</evidence>
<evidence type="ECO:0000256" key="2">
    <source>
        <dbReference type="ARBA" id="ARBA00006810"/>
    </source>
</evidence>
<keyword evidence="11" id="KW-1003">Cell membrane</keyword>
<protein>
    <recommendedName>
        <fullName evidence="11 12">ATP synthase subunit a</fullName>
    </recommendedName>
    <alternativeName>
        <fullName evidence="11">ATP synthase F0 sector subunit a</fullName>
    </alternativeName>
    <alternativeName>
        <fullName evidence="11">F-ATPase subunit 6</fullName>
    </alternativeName>
</protein>
<keyword evidence="9 11" id="KW-0472">Membrane</keyword>
<evidence type="ECO:0000256" key="1">
    <source>
        <dbReference type="ARBA" id="ARBA00004141"/>
    </source>
</evidence>
<gene>
    <name evidence="11 13" type="primary">atpB</name>
    <name evidence="13" type="ORF">NZD86_22310</name>
</gene>
<evidence type="ECO:0000313" key="13">
    <source>
        <dbReference type="EMBL" id="WAH36867.1"/>
    </source>
</evidence>
<dbReference type="SUPFAM" id="SSF81336">
    <property type="entry name" value="F1F0 ATP synthase subunit A"/>
    <property type="match status" value="1"/>
</dbReference>
<dbReference type="Proteomes" id="UP001164803">
    <property type="component" value="Chromosome"/>
</dbReference>
<keyword evidence="4 11" id="KW-0138">CF(0)</keyword>
<dbReference type="HAMAP" id="MF_01393">
    <property type="entry name" value="ATP_synth_a_bact"/>
    <property type="match status" value="1"/>
</dbReference>
<dbReference type="Gene3D" id="1.20.120.220">
    <property type="entry name" value="ATP synthase, F0 complex, subunit A"/>
    <property type="match status" value="1"/>
</dbReference>
<comment type="function">
    <text evidence="11 12">Key component of the proton channel; it plays a direct role in the translocation of protons across the membrane.</text>
</comment>
<evidence type="ECO:0000256" key="12">
    <source>
        <dbReference type="RuleBase" id="RU000483"/>
    </source>
</evidence>
<organism evidence="13 14">
    <name type="scientific">Alicyclobacillus dauci</name>
    <dbReference type="NCBI Taxonomy" id="1475485"/>
    <lineage>
        <taxon>Bacteria</taxon>
        <taxon>Bacillati</taxon>
        <taxon>Bacillota</taxon>
        <taxon>Bacilli</taxon>
        <taxon>Bacillales</taxon>
        <taxon>Alicyclobacillaceae</taxon>
        <taxon>Alicyclobacillus</taxon>
    </lineage>
</organism>
<keyword evidence="14" id="KW-1185">Reference proteome</keyword>
<dbReference type="InterPro" id="IPR035908">
    <property type="entry name" value="F0_ATP_A_sf"/>
</dbReference>
<feature type="transmembrane region" description="Helical" evidence="11">
    <location>
        <begin position="187"/>
        <end position="211"/>
    </location>
</feature>
<evidence type="ECO:0000256" key="11">
    <source>
        <dbReference type="HAMAP-Rule" id="MF_01393"/>
    </source>
</evidence>
<dbReference type="InterPro" id="IPR000568">
    <property type="entry name" value="ATP_synth_F0_asu"/>
</dbReference>
<accession>A0ABY6Z1U5</accession>
<dbReference type="InterPro" id="IPR023011">
    <property type="entry name" value="ATP_synth_F0_asu_AS"/>
</dbReference>
<evidence type="ECO:0000256" key="3">
    <source>
        <dbReference type="ARBA" id="ARBA00022448"/>
    </source>
</evidence>
<evidence type="ECO:0000256" key="5">
    <source>
        <dbReference type="ARBA" id="ARBA00022692"/>
    </source>
</evidence>
<keyword evidence="8 11" id="KW-0406">Ion transport</keyword>
<sequence>MAAFPKIFAGTLWQTNLTVIGTILFTGLVVFIVLRLALARMDMRSPRGLQNLVEWAADFTSNMARETMPTEQSVRFIMPLAFTMLFFLFVANWLGLIMTVAVHFHPSVASVWGISPAELESAKGEVVLFDSPTSNMSMTLGLAVMVWLISHARGLRHPKQWLKHFYSPSPLAVIEEITNPLTHGMRLYGNIFAGEALLGIMLNAPFALHWIPWQTPLVVLWLLYSGFVATIQAYVFSILMCLYVGNKSFEGNAHH</sequence>
<feature type="transmembrane region" description="Helical" evidence="11">
    <location>
        <begin position="76"/>
        <end position="102"/>
    </location>
</feature>